<sequence>MKINLRNILFSFIAALLVGLILLPSVIKLNHAIFEHHTFICKEKGKLHIHEVELDCDYHKFNITPYYTYLQQEFRTFSEIPKSKKIVNFYNFLSKYQKLHFSRRGPPSAI</sequence>
<organism evidence="1 2">
    <name type="scientific">Arenibacter arenosicollis</name>
    <dbReference type="NCBI Taxonomy" id="2762274"/>
    <lineage>
        <taxon>Bacteria</taxon>
        <taxon>Pseudomonadati</taxon>
        <taxon>Bacteroidota</taxon>
        <taxon>Flavobacteriia</taxon>
        <taxon>Flavobacteriales</taxon>
        <taxon>Flavobacteriaceae</taxon>
        <taxon>Arenibacter</taxon>
    </lineage>
</organism>
<protein>
    <submittedName>
        <fullName evidence="1">Uncharacterized protein</fullName>
    </submittedName>
</protein>
<dbReference type="RefSeq" id="WP_187585255.1">
    <property type="nucleotide sequence ID" value="NZ_JACLHY010000012.1"/>
</dbReference>
<gene>
    <name evidence="1" type="ORF">H4O18_12990</name>
</gene>
<comment type="caution">
    <text evidence="1">The sequence shown here is derived from an EMBL/GenBank/DDBJ whole genome shotgun (WGS) entry which is preliminary data.</text>
</comment>
<evidence type="ECO:0000313" key="2">
    <source>
        <dbReference type="Proteomes" id="UP000618952"/>
    </source>
</evidence>
<name>A0ABR7QP27_9FLAO</name>
<dbReference type="EMBL" id="JACLHY010000012">
    <property type="protein sequence ID" value="MBC8768911.1"/>
    <property type="molecule type" value="Genomic_DNA"/>
</dbReference>
<keyword evidence="2" id="KW-1185">Reference proteome</keyword>
<dbReference type="Proteomes" id="UP000618952">
    <property type="component" value="Unassembled WGS sequence"/>
</dbReference>
<accession>A0ABR7QP27</accession>
<reference evidence="1 2" key="1">
    <citation type="submission" date="2020-08" db="EMBL/GenBank/DDBJ databases">
        <title>Arenibacter gaetbuli sp. nov., isolated from a sand dune.</title>
        <authorList>
            <person name="Park S."/>
            <person name="Yoon J.-H."/>
        </authorList>
    </citation>
    <scope>NUCLEOTIDE SEQUENCE [LARGE SCALE GENOMIC DNA]</scope>
    <source>
        <strain evidence="1 2">BSSL-BM3</strain>
    </source>
</reference>
<evidence type="ECO:0000313" key="1">
    <source>
        <dbReference type="EMBL" id="MBC8768911.1"/>
    </source>
</evidence>
<proteinExistence type="predicted"/>